<dbReference type="CDD" id="cd00303">
    <property type="entry name" value="retropepsin_like"/>
    <property type="match status" value="1"/>
</dbReference>
<evidence type="ECO:0000256" key="3">
    <source>
        <dbReference type="SAM" id="MobiDB-lite"/>
    </source>
</evidence>
<name>Q2QYP3_ORYSJ</name>
<evidence type="ECO:0000256" key="1">
    <source>
        <dbReference type="PROSITE-ProRule" id="PRU00047"/>
    </source>
</evidence>
<feature type="compositionally biased region" description="Basic and acidic residues" evidence="3">
    <location>
        <begin position="701"/>
        <end position="711"/>
    </location>
</feature>
<dbReference type="PANTHER" id="PTHR35046:SF9">
    <property type="entry name" value="RNA-DIRECTED DNA POLYMERASE"/>
    <property type="match status" value="1"/>
</dbReference>
<proteinExistence type="predicted"/>
<dbReference type="SUPFAM" id="SSF50630">
    <property type="entry name" value="Acid proteases"/>
    <property type="match status" value="1"/>
</dbReference>
<keyword evidence="1" id="KW-0479">Metal-binding</keyword>
<dbReference type="GO" id="GO:0003676">
    <property type="term" value="F:nucleic acid binding"/>
    <property type="evidence" value="ECO:0007669"/>
    <property type="project" value="InterPro"/>
</dbReference>
<dbReference type="InterPro" id="IPR021109">
    <property type="entry name" value="Peptidase_aspartic_dom_sf"/>
</dbReference>
<feature type="region of interest" description="Disordered" evidence="3">
    <location>
        <begin position="307"/>
        <end position="366"/>
    </location>
</feature>
<keyword evidence="1" id="KW-0863">Zinc-finger</keyword>
<dbReference type="Gene3D" id="2.40.70.10">
    <property type="entry name" value="Acid Proteases"/>
    <property type="match status" value="1"/>
</dbReference>
<feature type="region of interest" description="Disordered" evidence="3">
    <location>
        <begin position="96"/>
        <end position="133"/>
    </location>
</feature>
<sequence>MSGTSSDEPTLKNLAHKLKGMENWYEELMRNSKSYKESTDKHLKTLSESLVKVVDQIEQMNRSHKQLTENIQNINIGHENIVRRIGLLEAAGEEGVGATAHRHQRYDDEDEEQSVADDEEEDESVGNRRRRRIRDKDDPLSKVKFTMPSFDGKFEPSVYLDWELAVEQKFSCYDFPDNKKVKAASSEFTSFASLWWNDICGRGLRPRTWDDMKRTMRSRFVPSYYARDMLNKLQLLRQGSNSVETYYQEMMIALSRCNLQETEDARISRFYGGLNREIRDILEYKEYNTMNRLFHFACKAEREVQGRNKHRSSLAGATSTRQSTPRQSTTVVRPPTSMPSHAQETSKNASVQTPAKSATSVDSTGRTRDITCHRCHGIGHIARDCPNRRALFVNADGEYTSASDCDDEYALAATDHAGGQDDEDIEEVHLHPESLDQYPSLIVKLALSAKEKCEEQNQRHNLFQSKVLVKGHTVKMIIDSGSCNNLASEEMVKKLGLTTHPHPHPYHIQWFNTCGKMKVTRLVKIPFSIGSYHDQIECDVVHMQACSVILGRPWQYDREVVFDGRTNTYKFMFDGKRVVLHSMTPAAALKDDLARLECEKKAKSENQIIAKHPASNSKIEPSTTKNEIKLKGALLASKYNICALDEPDSCCYALFCKDPILTLATAPSTLYSLPPAITNLLQEYEDVFHDEIPPRMANGRESAHNQEDGIESRTTPIQEGEDDEDITSSDTLITSHAPMIIPSPSPIRPPETALTSNGPSAFMPTPI</sequence>
<feature type="compositionally biased region" description="Acidic residues" evidence="3">
    <location>
        <begin position="107"/>
        <end position="124"/>
    </location>
</feature>
<evidence type="ECO:0000313" key="5">
    <source>
        <dbReference type="EMBL" id="ABA96215.1"/>
    </source>
</evidence>
<dbReference type="GO" id="GO:0008270">
    <property type="term" value="F:zinc ion binding"/>
    <property type="evidence" value="ECO:0007669"/>
    <property type="project" value="UniProtKB-KW"/>
</dbReference>
<dbReference type="PANTHER" id="PTHR35046">
    <property type="entry name" value="ZINC KNUCKLE (CCHC-TYPE) FAMILY PROTEIN"/>
    <property type="match status" value="1"/>
</dbReference>
<reference evidence="5" key="1">
    <citation type="journal article" date="2005" name="BMC Biol.">
        <title>The sequence of rice chromosomes 11 and 12, rich in disease resistance genes and recent gene duplications.</title>
        <authorList>
            <consortium name="The rice chromosomes 11 and 12 sequencing consortia"/>
        </authorList>
    </citation>
    <scope>NUCLEOTIDE SEQUENCE [LARGE SCALE GENOMIC DNA]</scope>
</reference>
<feature type="compositionally biased region" description="Low complexity" evidence="3">
    <location>
        <begin position="318"/>
        <end position="330"/>
    </location>
</feature>
<dbReference type="Gene3D" id="4.10.60.10">
    <property type="entry name" value="Zinc finger, CCHC-type"/>
    <property type="match status" value="1"/>
</dbReference>
<dbReference type="InterPro" id="IPR005162">
    <property type="entry name" value="Retrotrans_gag_dom"/>
</dbReference>
<accession>Q2QYP3</accession>
<organism evidence="5">
    <name type="scientific">Oryza sativa subsp. japonica</name>
    <name type="common">Rice</name>
    <dbReference type="NCBI Taxonomy" id="39947"/>
    <lineage>
        <taxon>Eukaryota</taxon>
        <taxon>Viridiplantae</taxon>
        <taxon>Streptophyta</taxon>
        <taxon>Embryophyta</taxon>
        <taxon>Tracheophyta</taxon>
        <taxon>Spermatophyta</taxon>
        <taxon>Magnoliopsida</taxon>
        <taxon>Liliopsida</taxon>
        <taxon>Poales</taxon>
        <taxon>Poaceae</taxon>
        <taxon>BOP clade</taxon>
        <taxon>Oryzoideae</taxon>
        <taxon>Oryzeae</taxon>
        <taxon>Oryzinae</taxon>
        <taxon>Oryza</taxon>
        <taxon>Oryza sativa</taxon>
    </lineage>
</organism>
<dbReference type="Pfam" id="PF00098">
    <property type="entry name" value="zf-CCHC"/>
    <property type="match status" value="1"/>
</dbReference>
<feature type="domain" description="CCHC-type" evidence="4">
    <location>
        <begin position="372"/>
        <end position="387"/>
    </location>
</feature>
<dbReference type="InterPro" id="IPR001878">
    <property type="entry name" value="Znf_CCHC"/>
</dbReference>
<protein>
    <submittedName>
        <fullName evidence="5">Retrotransposon protein, putative, Ty3-gypsy subclass</fullName>
    </submittedName>
</protein>
<feature type="region of interest" description="Disordered" evidence="3">
    <location>
        <begin position="694"/>
        <end position="767"/>
    </location>
</feature>
<dbReference type="SUPFAM" id="SSF57756">
    <property type="entry name" value="Retrovirus zinc finger-like domains"/>
    <property type="match status" value="1"/>
</dbReference>
<dbReference type="SMART" id="SM00343">
    <property type="entry name" value="ZnF_C2HC"/>
    <property type="match status" value="1"/>
</dbReference>
<reference evidence="5" key="2">
    <citation type="submission" date="2005-04" db="EMBL/GenBank/DDBJ databases">
        <authorList>
            <person name="Buell C.R."/>
            <person name="Wing R.A."/>
            <person name="McCombie W.A."/>
            <person name="Ouyang S."/>
        </authorList>
    </citation>
    <scope>NUCLEOTIDE SEQUENCE</scope>
</reference>
<dbReference type="Pfam" id="PF03732">
    <property type="entry name" value="Retrotrans_gag"/>
    <property type="match status" value="1"/>
</dbReference>
<evidence type="ECO:0000259" key="4">
    <source>
        <dbReference type="PROSITE" id="PS50158"/>
    </source>
</evidence>
<feature type="coiled-coil region" evidence="2">
    <location>
        <begin position="11"/>
        <end position="77"/>
    </location>
</feature>
<dbReference type="EMBL" id="DP000011">
    <property type="protein sequence ID" value="ABA96215.1"/>
    <property type="molecule type" value="Genomic_DNA"/>
</dbReference>
<gene>
    <name evidence="5" type="ordered locus">LOC_Os12g02010</name>
</gene>
<evidence type="ECO:0000256" key="2">
    <source>
        <dbReference type="SAM" id="Coils"/>
    </source>
</evidence>
<keyword evidence="2" id="KW-0175">Coiled coil</keyword>
<keyword evidence="1" id="KW-0862">Zinc</keyword>
<dbReference type="AlphaFoldDB" id="Q2QYP3"/>
<dbReference type="PROSITE" id="PS50158">
    <property type="entry name" value="ZF_CCHC"/>
    <property type="match status" value="1"/>
</dbReference>
<feature type="compositionally biased region" description="Polar residues" evidence="3">
    <location>
        <begin position="338"/>
        <end position="364"/>
    </location>
</feature>
<dbReference type="InterPro" id="IPR036875">
    <property type="entry name" value="Znf_CCHC_sf"/>
</dbReference>
<reference evidence="5" key="3">
    <citation type="submission" date="2006-01" db="EMBL/GenBank/DDBJ databases">
        <authorList>
            <person name="Buell R."/>
        </authorList>
    </citation>
    <scope>NUCLEOTIDE SEQUENCE</scope>
</reference>